<evidence type="ECO:0000256" key="1">
    <source>
        <dbReference type="ARBA" id="ARBA00004196"/>
    </source>
</evidence>
<evidence type="ECO:0000256" key="3">
    <source>
        <dbReference type="ARBA" id="ARBA00023157"/>
    </source>
</evidence>
<dbReference type="EMBL" id="BNAF01000017">
    <property type="protein sequence ID" value="GHE48062.1"/>
    <property type="molecule type" value="Genomic_DNA"/>
</dbReference>
<dbReference type="Pfam" id="PF14289">
    <property type="entry name" value="DUF4369"/>
    <property type="match status" value="1"/>
</dbReference>
<dbReference type="PROSITE" id="PS00194">
    <property type="entry name" value="THIOREDOXIN_1"/>
    <property type="match status" value="1"/>
</dbReference>
<feature type="domain" description="Thioredoxin" evidence="5">
    <location>
        <begin position="253"/>
        <end position="394"/>
    </location>
</feature>
<evidence type="ECO:0000313" key="6">
    <source>
        <dbReference type="EMBL" id="GHE48062.1"/>
    </source>
</evidence>
<comment type="caution">
    <text evidence="6">The sequence shown here is derived from an EMBL/GenBank/DDBJ whole genome shotgun (WGS) entry which is preliminary data.</text>
</comment>
<dbReference type="PROSITE" id="PS51352">
    <property type="entry name" value="THIOREDOXIN_2"/>
    <property type="match status" value="1"/>
</dbReference>
<dbReference type="InterPro" id="IPR000866">
    <property type="entry name" value="AhpC/TSA"/>
</dbReference>
<gene>
    <name evidence="6" type="ORF">GCM10017764_33900</name>
</gene>
<dbReference type="SUPFAM" id="SSF52833">
    <property type="entry name" value="Thioredoxin-like"/>
    <property type="match status" value="1"/>
</dbReference>
<keyword evidence="2" id="KW-0201">Cytochrome c-type biogenesis</keyword>
<keyword evidence="7" id="KW-1185">Reference proteome</keyword>
<keyword evidence="3" id="KW-1015">Disulfide bond</keyword>
<evidence type="ECO:0000313" key="7">
    <source>
        <dbReference type="Proteomes" id="UP000620550"/>
    </source>
</evidence>
<evidence type="ECO:0000256" key="4">
    <source>
        <dbReference type="ARBA" id="ARBA00023284"/>
    </source>
</evidence>
<dbReference type="InterPro" id="IPR025380">
    <property type="entry name" value="DUF4369"/>
</dbReference>
<accession>A0ABQ3I2D7</accession>
<proteinExistence type="predicted"/>
<name>A0ABQ3I2D7_9SPHI</name>
<dbReference type="Pfam" id="PF00578">
    <property type="entry name" value="AhpC-TSA"/>
    <property type="match status" value="1"/>
</dbReference>
<dbReference type="PANTHER" id="PTHR42852">
    <property type="entry name" value="THIOL:DISULFIDE INTERCHANGE PROTEIN DSBE"/>
    <property type="match status" value="1"/>
</dbReference>
<dbReference type="CDD" id="cd02966">
    <property type="entry name" value="TlpA_like_family"/>
    <property type="match status" value="1"/>
</dbReference>
<sequence>MKMNSIHVKKWISLSLVLILIGLAWRQDNTQLIYEGKLDGLQDGDKLYLETYLPIPGNVYKKKDSISVKNGYFRFVIEKAEPAYYTLQHGTKKIMRNVLGPGLFKISGDIALSENITIDDSKNVVSADYGRYLTEINEPISQKQAALQKALNATKEAYAMPSEQNREAAIKKVEANLLHSRQEYIDANLQYHRQWFERYPNSHVNALIIKNLVADETFPVEVAAPWLEALSQQDQETKAGQYASQRIKLLSALADGKVAPNFTLPDSNGKPIALVDLRGQYVLLDFWASWCGPCRAENPNVLAAYNHYKAKNVGFTVLGVSLDNNRDKWLKAVKEDNMPWIHVSDLKGSATPTAALYNIRGIPDNYLIDPSGVIIARNLRGEALHRKLAEVIGN</sequence>
<reference evidence="7" key="1">
    <citation type="journal article" date="2019" name="Int. J. Syst. Evol. Microbiol.">
        <title>The Global Catalogue of Microorganisms (GCM) 10K type strain sequencing project: providing services to taxonomists for standard genome sequencing and annotation.</title>
        <authorList>
            <consortium name="The Broad Institute Genomics Platform"/>
            <consortium name="The Broad Institute Genome Sequencing Center for Infectious Disease"/>
            <person name="Wu L."/>
            <person name="Ma J."/>
        </authorList>
    </citation>
    <scope>NUCLEOTIDE SEQUENCE [LARGE SCALE GENOMIC DNA]</scope>
    <source>
        <strain evidence="7">CGMCC 1.12966</strain>
    </source>
</reference>
<dbReference type="Proteomes" id="UP000620550">
    <property type="component" value="Unassembled WGS sequence"/>
</dbReference>
<protein>
    <submittedName>
        <fullName evidence="6">Thiol:disulfide interchange protein</fullName>
    </submittedName>
</protein>
<dbReference type="InterPro" id="IPR013766">
    <property type="entry name" value="Thioredoxin_domain"/>
</dbReference>
<evidence type="ECO:0000256" key="2">
    <source>
        <dbReference type="ARBA" id="ARBA00022748"/>
    </source>
</evidence>
<dbReference type="InterPro" id="IPR036249">
    <property type="entry name" value="Thioredoxin-like_sf"/>
</dbReference>
<keyword evidence="4" id="KW-0676">Redox-active center</keyword>
<comment type="subcellular location">
    <subcellularLocation>
        <location evidence="1">Cell envelope</location>
    </subcellularLocation>
</comment>
<dbReference type="InterPro" id="IPR017937">
    <property type="entry name" value="Thioredoxin_CS"/>
</dbReference>
<dbReference type="Gene3D" id="3.40.30.10">
    <property type="entry name" value="Glutaredoxin"/>
    <property type="match status" value="1"/>
</dbReference>
<evidence type="ECO:0000259" key="5">
    <source>
        <dbReference type="PROSITE" id="PS51352"/>
    </source>
</evidence>
<organism evidence="6 7">
    <name type="scientific">Sphingobacterium griseoflavum</name>
    <dbReference type="NCBI Taxonomy" id="1474952"/>
    <lineage>
        <taxon>Bacteria</taxon>
        <taxon>Pseudomonadati</taxon>
        <taxon>Bacteroidota</taxon>
        <taxon>Sphingobacteriia</taxon>
        <taxon>Sphingobacteriales</taxon>
        <taxon>Sphingobacteriaceae</taxon>
        <taxon>Sphingobacterium</taxon>
    </lineage>
</organism>
<dbReference type="PANTHER" id="PTHR42852:SF6">
    <property type="entry name" value="THIOL:DISULFIDE INTERCHANGE PROTEIN DSBE"/>
    <property type="match status" value="1"/>
</dbReference>
<dbReference type="InterPro" id="IPR050553">
    <property type="entry name" value="Thioredoxin_ResA/DsbE_sf"/>
</dbReference>